<accession>A0A1H1EEW5</accession>
<feature type="domain" description="Peptidase S26" evidence="5">
    <location>
        <begin position="10"/>
        <end position="107"/>
    </location>
</feature>
<comment type="catalytic activity">
    <reaction evidence="4">
        <text>Cleavage of hydrophobic, N-terminal signal or leader sequences from secreted and periplasmic proteins.</text>
        <dbReference type="EC" id="3.4.21.89"/>
    </reaction>
</comment>
<protein>
    <recommendedName>
        <fullName evidence="4">Signal peptidase I</fullName>
        <ecNumber evidence="4">3.4.21.89</ecNumber>
    </recommendedName>
</protein>
<dbReference type="GO" id="GO:0005886">
    <property type="term" value="C:plasma membrane"/>
    <property type="evidence" value="ECO:0007669"/>
    <property type="project" value="UniProtKB-SubCell"/>
</dbReference>
<evidence type="ECO:0000313" key="6">
    <source>
        <dbReference type="EMBL" id="SDQ87325.1"/>
    </source>
</evidence>
<evidence type="ECO:0000313" key="7">
    <source>
        <dbReference type="Proteomes" id="UP000217103"/>
    </source>
</evidence>
<dbReference type="PANTHER" id="PTHR43390:SF1">
    <property type="entry name" value="CHLOROPLAST PROCESSING PEPTIDASE"/>
    <property type="match status" value="1"/>
</dbReference>
<proteinExistence type="inferred from homology"/>
<dbReference type="InterPro" id="IPR036286">
    <property type="entry name" value="LexA/Signal_pep-like_sf"/>
</dbReference>
<dbReference type="SUPFAM" id="SSF51306">
    <property type="entry name" value="LexA/Signal peptidase"/>
    <property type="match status" value="1"/>
</dbReference>
<dbReference type="EC" id="3.4.21.89" evidence="4"/>
<dbReference type="EMBL" id="FNKK01000002">
    <property type="protein sequence ID" value="SDQ87325.1"/>
    <property type="molecule type" value="Genomic_DNA"/>
</dbReference>
<keyword evidence="4" id="KW-0378">Hydrolase</keyword>
<dbReference type="RefSeq" id="WP_093259146.1">
    <property type="nucleotide sequence ID" value="NZ_FNKK01000002.1"/>
</dbReference>
<dbReference type="InterPro" id="IPR019533">
    <property type="entry name" value="Peptidase_S26"/>
</dbReference>
<gene>
    <name evidence="6" type="ORF">SAMN04489764_2450</name>
</gene>
<evidence type="ECO:0000256" key="2">
    <source>
        <dbReference type="ARBA" id="ARBA00009370"/>
    </source>
</evidence>
<dbReference type="GO" id="GO:0004252">
    <property type="term" value="F:serine-type endopeptidase activity"/>
    <property type="evidence" value="ECO:0007669"/>
    <property type="project" value="InterPro"/>
</dbReference>
<evidence type="ECO:0000256" key="3">
    <source>
        <dbReference type="PIRSR" id="PIRSR600223-1"/>
    </source>
</evidence>
<dbReference type="CDD" id="cd06530">
    <property type="entry name" value="S26_SPase_I"/>
    <property type="match status" value="1"/>
</dbReference>
<feature type="active site" evidence="3">
    <location>
        <position position="97"/>
    </location>
</feature>
<dbReference type="OrthoDB" id="5518017at2"/>
<dbReference type="Gene3D" id="2.10.109.10">
    <property type="entry name" value="Umud Fragment, subunit A"/>
    <property type="match status" value="1"/>
</dbReference>
<dbReference type="NCBIfam" id="TIGR02227">
    <property type="entry name" value="sigpep_I_bact"/>
    <property type="match status" value="1"/>
</dbReference>
<evidence type="ECO:0000256" key="4">
    <source>
        <dbReference type="RuleBase" id="RU362042"/>
    </source>
</evidence>
<dbReference type="STRING" id="35622.SAMN04489764_2450"/>
<sequence length="168" mass="17607">MGETAVPVVLALLFAALLVGAGIAVLRRALTVVDVEGRSMEPTLRAGDRVLVRRVPFERVRTGDIVVVEQHGPGRSAVRPGAAVTSSGPAEGRLVIKRVAGVPGDPVPEAVAAAVGAAPGARVPRGRLVVLGENPMFSFDSRACGYYEGDRVLGVVLRKIASARQRRR</sequence>
<evidence type="ECO:0000256" key="1">
    <source>
        <dbReference type="ARBA" id="ARBA00004401"/>
    </source>
</evidence>
<evidence type="ECO:0000259" key="5">
    <source>
        <dbReference type="Pfam" id="PF10502"/>
    </source>
</evidence>
<feature type="active site" evidence="3">
    <location>
        <position position="39"/>
    </location>
</feature>
<dbReference type="PANTHER" id="PTHR43390">
    <property type="entry name" value="SIGNAL PEPTIDASE I"/>
    <property type="match status" value="1"/>
</dbReference>
<dbReference type="GO" id="GO:0009003">
    <property type="term" value="F:signal peptidase activity"/>
    <property type="evidence" value="ECO:0007669"/>
    <property type="project" value="UniProtKB-EC"/>
</dbReference>
<dbReference type="PRINTS" id="PR00727">
    <property type="entry name" value="LEADERPTASE"/>
</dbReference>
<keyword evidence="4" id="KW-0645">Protease</keyword>
<organism evidence="6 7">
    <name type="scientific">Thermostaphylospora chromogena</name>
    <dbReference type="NCBI Taxonomy" id="35622"/>
    <lineage>
        <taxon>Bacteria</taxon>
        <taxon>Bacillati</taxon>
        <taxon>Actinomycetota</taxon>
        <taxon>Actinomycetes</taxon>
        <taxon>Streptosporangiales</taxon>
        <taxon>Thermomonosporaceae</taxon>
        <taxon>Thermostaphylospora</taxon>
    </lineage>
</organism>
<dbReference type="GO" id="GO:0006465">
    <property type="term" value="P:signal peptide processing"/>
    <property type="evidence" value="ECO:0007669"/>
    <property type="project" value="InterPro"/>
</dbReference>
<reference evidence="6 7" key="1">
    <citation type="submission" date="2016-10" db="EMBL/GenBank/DDBJ databases">
        <authorList>
            <person name="de Groot N.N."/>
        </authorList>
    </citation>
    <scope>NUCLEOTIDE SEQUENCE [LARGE SCALE GENOMIC DNA]</scope>
    <source>
        <strain evidence="6 7">DSM 43794</strain>
    </source>
</reference>
<comment type="similarity">
    <text evidence="2 4">Belongs to the peptidase S26 family.</text>
</comment>
<dbReference type="AlphaFoldDB" id="A0A1H1EEW5"/>
<name>A0A1H1EEW5_9ACTN</name>
<comment type="subcellular location">
    <subcellularLocation>
        <location evidence="1">Cell membrane</location>
        <topology evidence="1">Single-pass type II membrane protein</topology>
    </subcellularLocation>
    <subcellularLocation>
        <location evidence="4">Membrane</location>
        <topology evidence="4">Single-pass type II membrane protein</topology>
    </subcellularLocation>
</comment>
<dbReference type="Proteomes" id="UP000217103">
    <property type="component" value="Unassembled WGS sequence"/>
</dbReference>
<dbReference type="InterPro" id="IPR000223">
    <property type="entry name" value="Pept_S26A_signal_pept_1"/>
</dbReference>
<keyword evidence="7" id="KW-1185">Reference proteome</keyword>
<dbReference type="Pfam" id="PF10502">
    <property type="entry name" value="Peptidase_S26"/>
    <property type="match status" value="1"/>
</dbReference>